<evidence type="ECO:0000313" key="1">
    <source>
        <dbReference type="EMBL" id="KAH7679375.1"/>
    </source>
</evidence>
<name>A0ACB7VXG6_DIOAL</name>
<gene>
    <name evidence="1" type="ORF">IHE45_06G054100</name>
</gene>
<proteinExistence type="predicted"/>
<organism evidence="1 2">
    <name type="scientific">Dioscorea alata</name>
    <name type="common">Purple yam</name>
    <dbReference type="NCBI Taxonomy" id="55571"/>
    <lineage>
        <taxon>Eukaryota</taxon>
        <taxon>Viridiplantae</taxon>
        <taxon>Streptophyta</taxon>
        <taxon>Embryophyta</taxon>
        <taxon>Tracheophyta</taxon>
        <taxon>Spermatophyta</taxon>
        <taxon>Magnoliopsida</taxon>
        <taxon>Liliopsida</taxon>
        <taxon>Dioscoreales</taxon>
        <taxon>Dioscoreaceae</taxon>
        <taxon>Dioscorea</taxon>
    </lineage>
</organism>
<keyword evidence="2" id="KW-1185">Reference proteome</keyword>
<comment type="caution">
    <text evidence="1">The sequence shown here is derived from an EMBL/GenBank/DDBJ whole genome shotgun (WGS) entry which is preliminary data.</text>
</comment>
<reference evidence="2" key="1">
    <citation type="journal article" date="2022" name="Nat. Commun.">
        <title>Chromosome evolution and the genetic basis of agronomically important traits in greater yam.</title>
        <authorList>
            <person name="Bredeson J.V."/>
            <person name="Lyons J.B."/>
            <person name="Oniyinde I.O."/>
            <person name="Okereke N.R."/>
            <person name="Kolade O."/>
            <person name="Nnabue I."/>
            <person name="Nwadili C.O."/>
            <person name="Hribova E."/>
            <person name="Parker M."/>
            <person name="Nwogha J."/>
            <person name="Shu S."/>
            <person name="Carlson J."/>
            <person name="Kariba R."/>
            <person name="Muthemba S."/>
            <person name="Knop K."/>
            <person name="Barton G.J."/>
            <person name="Sherwood A.V."/>
            <person name="Lopez-Montes A."/>
            <person name="Asiedu R."/>
            <person name="Jamnadass R."/>
            <person name="Muchugi A."/>
            <person name="Goodstein D."/>
            <person name="Egesi C.N."/>
            <person name="Featherston J."/>
            <person name="Asfaw A."/>
            <person name="Simpson G.G."/>
            <person name="Dolezel J."/>
            <person name="Hendre P.S."/>
            <person name="Van Deynze A."/>
            <person name="Kumar P.L."/>
            <person name="Obidiegwu J.E."/>
            <person name="Bhattacharjee R."/>
            <person name="Rokhsar D.S."/>
        </authorList>
    </citation>
    <scope>NUCLEOTIDE SEQUENCE [LARGE SCALE GENOMIC DNA]</scope>
    <source>
        <strain evidence="2">cv. TDa95/00328</strain>
    </source>
</reference>
<dbReference type="EMBL" id="CM037016">
    <property type="protein sequence ID" value="KAH7679375.1"/>
    <property type="molecule type" value="Genomic_DNA"/>
</dbReference>
<protein>
    <submittedName>
        <fullName evidence="1">Polyketide cyclase/dehydrase protein</fullName>
    </submittedName>
</protein>
<evidence type="ECO:0000313" key="2">
    <source>
        <dbReference type="Proteomes" id="UP000827976"/>
    </source>
</evidence>
<dbReference type="Proteomes" id="UP000827976">
    <property type="component" value="Chromosome 6"/>
</dbReference>
<sequence>MMEKKDGGELEKQKENKETWQGCVTAKVRRGTRNQVWSLIGDFLNLDKLHPMISICKLVEGVPGQPGCVRYCSDVPPTDDDVAGEATSNLWVKERLLSIDPIGQSLSYEITENNMGFTRYMAILKVVGGDDDDDGDEDGCSLEWCFEADPVVGFSEEGLVSILQNGLNGMAAKVEDALHAQFIIPCEF</sequence>
<accession>A0ACB7VXG6</accession>